<proteinExistence type="predicted"/>
<evidence type="ECO:0000313" key="1">
    <source>
        <dbReference type="EMBL" id="GAT45476.1"/>
    </source>
</evidence>
<organism evidence="1 2">
    <name type="scientific">Mycena chlorophos</name>
    <name type="common">Agaric fungus</name>
    <name type="synonym">Agaricus chlorophos</name>
    <dbReference type="NCBI Taxonomy" id="658473"/>
    <lineage>
        <taxon>Eukaryota</taxon>
        <taxon>Fungi</taxon>
        <taxon>Dikarya</taxon>
        <taxon>Basidiomycota</taxon>
        <taxon>Agaricomycotina</taxon>
        <taxon>Agaricomycetes</taxon>
        <taxon>Agaricomycetidae</taxon>
        <taxon>Agaricales</taxon>
        <taxon>Marasmiineae</taxon>
        <taxon>Mycenaceae</taxon>
        <taxon>Mycena</taxon>
    </lineage>
</organism>
<dbReference type="Proteomes" id="UP000815677">
    <property type="component" value="Unassembled WGS sequence"/>
</dbReference>
<dbReference type="Gene3D" id="3.30.70.100">
    <property type="match status" value="2"/>
</dbReference>
<dbReference type="InterPro" id="IPR011008">
    <property type="entry name" value="Dimeric_a/b-barrel"/>
</dbReference>
<gene>
    <name evidence="1" type="ORF">MCHLO_03051</name>
</gene>
<dbReference type="EMBL" id="DF841373">
    <property type="protein sequence ID" value="GAT45476.1"/>
    <property type="molecule type" value="Genomic_DNA"/>
</dbReference>
<accession>A0ABQ0L6J7</accession>
<dbReference type="SUPFAM" id="SSF54909">
    <property type="entry name" value="Dimeric alpha+beta barrel"/>
    <property type="match status" value="2"/>
</dbReference>
<evidence type="ECO:0000313" key="2">
    <source>
        <dbReference type="Proteomes" id="UP000815677"/>
    </source>
</evidence>
<sequence length="337" mass="37103">MRTTERRGGRRSDGDTANQVELAPNAGKVLITGFVFKCDKSAAALWLGFTSLGGGMTEVGICGQRSETRTRVRWQRSVATGRWALFIRRGEWMGNSASYRIQRHTNSQRHQTKVTKQPSIQPKIEMPASNVTRSLYGSTTAKGDKIEEIKVFFNKSKDLRNDNDNGAAGVQWYSLQYANNKFASFGTFRTAADLQAHVSEPIVETFKKQAADFFTAPLDFAPGEIIANKIVLGRTPTVGVSLHLYPKASAVDEFRASLSPDGTLISQVHADQGSVAWYAIEMADHTFVIFTFFEDAAARKGSQGSAPSQALNRDAAKFFDHAPEMELFDIVAAHVVL</sequence>
<protein>
    <recommendedName>
        <fullName evidence="3">ABM domain-containing protein</fullName>
    </recommendedName>
</protein>
<reference evidence="1" key="1">
    <citation type="submission" date="2014-09" db="EMBL/GenBank/DDBJ databases">
        <title>Genome sequence of the luminous mushroom Mycena chlorophos for searching fungal bioluminescence genes.</title>
        <authorList>
            <person name="Tanaka Y."/>
            <person name="Kasuga D."/>
            <person name="Oba Y."/>
            <person name="Hase S."/>
            <person name="Sato K."/>
            <person name="Oba Y."/>
            <person name="Sakakibara Y."/>
        </authorList>
    </citation>
    <scope>NUCLEOTIDE SEQUENCE</scope>
</reference>
<evidence type="ECO:0008006" key="3">
    <source>
        <dbReference type="Google" id="ProtNLM"/>
    </source>
</evidence>
<name>A0ABQ0L6J7_MYCCL</name>
<keyword evidence="2" id="KW-1185">Reference proteome</keyword>